<gene>
    <name evidence="9" type="ORF">QY95_01997</name>
</gene>
<proteinExistence type="inferred from homology"/>
<keyword evidence="4 7" id="KW-0812">Transmembrane</keyword>
<evidence type="ECO:0000313" key="10">
    <source>
        <dbReference type="Proteomes" id="UP000031563"/>
    </source>
</evidence>
<dbReference type="Proteomes" id="UP000031563">
    <property type="component" value="Unassembled WGS sequence"/>
</dbReference>
<dbReference type="EMBL" id="JWIR02000037">
    <property type="protein sequence ID" value="KKB39780.1"/>
    <property type="molecule type" value="Genomic_DNA"/>
</dbReference>
<name>A0A0F5HYB4_BACTR</name>
<dbReference type="Pfam" id="PF09335">
    <property type="entry name" value="VTT_dom"/>
    <property type="match status" value="1"/>
</dbReference>
<dbReference type="STRING" id="1221996.QY95_01997"/>
<dbReference type="OrthoDB" id="9813426at2"/>
<evidence type="ECO:0000256" key="7">
    <source>
        <dbReference type="SAM" id="Phobius"/>
    </source>
</evidence>
<reference evidence="9" key="1">
    <citation type="submission" date="2015-02" db="EMBL/GenBank/DDBJ databases">
        <title>Genome Assembly of Bacillaceae bacterium MTCC 8252.</title>
        <authorList>
            <person name="Verma A."/>
            <person name="Khatri I."/>
            <person name="Mual P."/>
            <person name="Subramanian S."/>
            <person name="Krishnamurthi S."/>
        </authorList>
    </citation>
    <scope>NUCLEOTIDE SEQUENCE [LARGE SCALE GENOMIC DNA]</scope>
    <source>
        <strain evidence="9">MTCC 8252</strain>
    </source>
</reference>
<dbReference type="PANTHER" id="PTHR42709:SF6">
    <property type="entry name" value="UNDECAPRENYL PHOSPHATE TRANSPORTER A"/>
    <property type="match status" value="1"/>
</dbReference>
<evidence type="ECO:0000259" key="8">
    <source>
        <dbReference type="Pfam" id="PF09335"/>
    </source>
</evidence>
<keyword evidence="10" id="KW-1185">Reference proteome</keyword>
<accession>A0A0F5I3D3</accession>
<keyword evidence="3" id="KW-1003">Cell membrane</keyword>
<keyword evidence="6 7" id="KW-0472">Membrane</keyword>
<dbReference type="AlphaFoldDB" id="A0A0F5HYB4"/>
<evidence type="ECO:0000313" key="9">
    <source>
        <dbReference type="EMBL" id="KKB39780.1"/>
    </source>
</evidence>
<evidence type="ECO:0000256" key="3">
    <source>
        <dbReference type="ARBA" id="ARBA00022475"/>
    </source>
</evidence>
<feature type="transmembrane region" description="Helical" evidence="7">
    <location>
        <begin position="50"/>
        <end position="75"/>
    </location>
</feature>
<organism evidence="9 10">
    <name type="scientific">Bacillus thermotolerans</name>
    <name type="common">Quasibacillus thermotolerans</name>
    <dbReference type="NCBI Taxonomy" id="1221996"/>
    <lineage>
        <taxon>Bacteria</taxon>
        <taxon>Bacillati</taxon>
        <taxon>Bacillota</taxon>
        <taxon>Bacilli</taxon>
        <taxon>Bacillales</taxon>
        <taxon>Bacillaceae</taxon>
        <taxon>Bacillus</taxon>
    </lineage>
</organism>
<dbReference type="InterPro" id="IPR051311">
    <property type="entry name" value="DedA_domain"/>
</dbReference>
<evidence type="ECO:0000256" key="2">
    <source>
        <dbReference type="ARBA" id="ARBA00010792"/>
    </source>
</evidence>
<comment type="subcellular location">
    <subcellularLocation>
        <location evidence="1">Cell membrane</location>
        <topology evidence="1">Multi-pass membrane protein</topology>
    </subcellularLocation>
</comment>
<evidence type="ECO:0000256" key="1">
    <source>
        <dbReference type="ARBA" id="ARBA00004651"/>
    </source>
</evidence>
<dbReference type="GO" id="GO:0005886">
    <property type="term" value="C:plasma membrane"/>
    <property type="evidence" value="ECO:0007669"/>
    <property type="project" value="UniProtKB-SubCell"/>
</dbReference>
<evidence type="ECO:0000256" key="5">
    <source>
        <dbReference type="ARBA" id="ARBA00022989"/>
    </source>
</evidence>
<dbReference type="PANTHER" id="PTHR42709">
    <property type="entry name" value="ALKALINE PHOSPHATASE LIKE PROTEIN"/>
    <property type="match status" value="1"/>
</dbReference>
<feature type="transmembrane region" description="Helical" evidence="7">
    <location>
        <begin position="12"/>
        <end position="30"/>
    </location>
</feature>
<accession>A0A0F5HYB4</accession>
<comment type="similarity">
    <text evidence="2">Belongs to the DedA family.</text>
</comment>
<feature type="domain" description="VTT" evidence="8">
    <location>
        <begin position="30"/>
        <end position="160"/>
    </location>
</feature>
<feature type="transmembrane region" description="Helical" evidence="7">
    <location>
        <begin position="137"/>
        <end position="163"/>
    </location>
</feature>
<protein>
    <submittedName>
        <fullName evidence="9">Alkaline phosphatase</fullName>
    </submittedName>
</protein>
<comment type="caution">
    <text evidence="9">The sequence shown here is derived from an EMBL/GenBank/DDBJ whole genome shotgun (WGS) entry which is preliminary data.</text>
</comment>
<dbReference type="InterPro" id="IPR032816">
    <property type="entry name" value="VTT_dom"/>
</dbReference>
<dbReference type="RefSeq" id="WP_039230246.1">
    <property type="nucleotide sequence ID" value="NZ_JWIQ02000007.1"/>
</dbReference>
<evidence type="ECO:0000256" key="6">
    <source>
        <dbReference type="ARBA" id="ARBA00023136"/>
    </source>
</evidence>
<evidence type="ECO:0000256" key="4">
    <source>
        <dbReference type="ARBA" id="ARBA00022692"/>
    </source>
</evidence>
<keyword evidence="5 7" id="KW-1133">Transmembrane helix</keyword>
<sequence length="206" mass="23363">MQQWIESIIEQFGYFGIFFLIFLENVFPPIPSEVILTLSGFLTTKTELTSVGVVIASTLGSVAGALLLYGIGLLLDVERLEKIIGRYGKWLRLTIDDVHKADAWFDRHGHWTVLFCRLIPLIRSLISLPAGMSNMKLVSFVLFTTLGTLVWNTALVSVGSAVGENWEQILVYMSYYSNIVYALIVIGAALAVWWYIRLRRKRTTRR</sequence>
<feature type="transmembrane region" description="Helical" evidence="7">
    <location>
        <begin position="175"/>
        <end position="196"/>
    </location>
</feature>